<gene>
    <name evidence="1" type="ORF">PISMIDRAFT_688467</name>
</gene>
<reference evidence="2" key="2">
    <citation type="submission" date="2015-01" db="EMBL/GenBank/DDBJ databases">
        <title>Evolutionary Origins and Diversification of the Mycorrhizal Mutualists.</title>
        <authorList>
            <consortium name="DOE Joint Genome Institute"/>
            <consortium name="Mycorrhizal Genomics Consortium"/>
            <person name="Kohler A."/>
            <person name="Kuo A."/>
            <person name="Nagy L.G."/>
            <person name="Floudas D."/>
            <person name="Copeland A."/>
            <person name="Barry K.W."/>
            <person name="Cichocki N."/>
            <person name="Veneault-Fourrey C."/>
            <person name="LaButti K."/>
            <person name="Lindquist E.A."/>
            <person name="Lipzen A."/>
            <person name="Lundell T."/>
            <person name="Morin E."/>
            <person name="Murat C."/>
            <person name="Riley R."/>
            <person name="Ohm R."/>
            <person name="Sun H."/>
            <person name="Tunlid A."/>
            <person name="Henrissat B."/>
            <person name="Grigoriev I.V."/>
            <person name="Hibbett D.S."/>
            <person name="Martin F."/>
        </authorList>
    </citation>
    <scope>NUCLEOTIDE SEQUENCE [LARGE SCALE GENOMIC DNA]</scope>
    <source>
        <strain evidence="2">441</strain>
    </source>
</reference>
<evidence type="ECO:0000313" key="2">
    <source>
        <dbReference type="Proteomes" id="UP000054018"/>
    </source>
</evidence>
<dbReference type="AlphaFoldDB" id="A0A0C9YTT0"/>
<protein>
    <submittedName>
        <fullName evidence="1">Uncharacterized protein</fullName>
    </submittedName>
</protein>
<proteinExistence type="predicted"/>
<sequence length="166" mass="18904">MPWSRIPGRLRTKRIPYHKKFSLTTPRDDISRPVSYIYDRSSCPRGGSQQRNSSEVACQSRALLPFTYAPLLTGYGNEGLDPSQTHSDSLTFRASRSRFMNWCVSSHTYMHDSPTPRVWLGCCFSMKREAGYTTPPHLSQLHNTTYNTHPNPLCASTTTRLSWETG</sequence>
<dbReference type="Proteomes" id="UP000054018">
    <property type="component" value="Unassembled WGS sequence"/>
</dbReference>
<reference evidence="1 2" key="1">
    <citation type="submission" date="2014-04" db="EMBL/GenBank/DDBJ databases">
        <authorList>
            <consortium name="DOE Joint Genome Institute"/>
            <person name="Kuo A."/>
            <person name="Kohler A."/>
            <person name="Costa M.D."/>
            <person name="Nagy L.G."/>
            <person name="Floudas D."/>
            <person name="Copeland A."/>
            <person name="Barry K.W."/>
            <person name="Cichocki N."/>
            <person name="Veneault-Fourrey C."/>
            <person name="LaButti K."/>
            <person name="Lindquist E.A."/>
            <person name="Lipzen A."/>
            <person name="Lundell T."/>
            <person name="Morin E."/>
            <person name="Murat C."/>
            <person name="Sun H."/>
            <person name="Tunlid A."/>
            <person name="Henrissat B."/>
            <person name="Grigoriev I.V."/>
            <person name="Hibbett D.S."/>
            <person name="Martin F."/>
            <person name="Nordberg H.P."/>
            <person name="Cantor M.N."/>
            <person name="Hua S.X."/>
        </authorList>
    </citation>
    <scope>NUCLEOTIDE SEQUENCE [LARGE SCALE GENOMIC DNA]</scope>
    <source>
        <strain evidence="1 2">441</strain>
    </source>
</reference>
<dbReference type="HOGENOM" id="CLU_1603402_0_0_1"/>
<keyword evidence="2" id="KW-1185">Reference proteome</keyword>
<accession>A0A0C9YTT0</accession>
<dbReference type="EMBL" id="KN833979">
    <property type="protein sequence ID" value="KIK13702.1"/>
    <property type="molecule type" value="Genomic_DNA"/>
</dbReference>
<name>A0A0C9YTT0_9AGAM</name>
<organism evidence="1 2">
    <name type="scientific">Pisolithus microcarpus 441</name>
    <dbReference type="NCBI Taxonomy" id="765257"/>
    <lineage>
        <taxon>Eukaryota</taxon>
        <taxon>Fungi</taxon>
        <taxon>Dikarya</taxon>
        <taxon>Basidiomycota</taxon>
        <taxon>Agaricomycotina</taxon>
        <taxon>Agaricomycetes</taxon>
        <taxon>Agaricomycetidae</taxon>
        <taxon>Boletales</taxon>
        <taxon>Sclerodermatineae</taxon>
        <taxon>Pisolithaceae</taxon>
        <taxon>Pisolithus</taxon>
    </lineage>
</organism>
<evidence type="ECO:0000313" key="1">
    <source>
        <dbReference type="EMBL" id="KIK13702.1"/>
    </source>
</evidence>